<dbReference type="AlphaFoldDB" id="A0A5B0P1F4"/>
<evidence type="ECO:0000313" key="1">
    <source>
        <dbReference type="EMBL" id="KAA1093908.1"/>
    </source>
</evidence>
<reference evidence="1 2" key="1">
    <citation type="submission" date="2019-05" db="EMBL/GenBank/DDBJ databases">
        <title>Emergence of the Ug99 lineage of the wheat stem rust pathogen through somatic hybridization.</title>
        <authorList>
            <person name="Li F."/>
            <person name="Upadhyaya N.M."/>
            <person name="Sperschneider J."/>
            <person name="Matny O."/>
            <person name="Nguyen-Phuc H."/>
            <person name="Mago R."/>
            <person name="Raley C."/>
            <person name="Miller M.E."/>
            <person name="Silverstein K.A.T."/>
            <person name="Henningsen E."/>
            <person name="Hirsch C.D."/>
            <person name="Visser B."/>
            <person name="Pretorius Z.A."/>
            <person name="Steffenson B.J."/>
            <person name="Schwessinger B."/>
            <person name="Dodds P.N."/>
            <person name="Figueroa M."/>
        </authorList>
    </citation>
    <scope>NUCLEOTIDE SEQUENCE [LARGE SCALE GENOMIC DNA]</scope>
    <source>
        <strain evidence="1">21-0</strain>
    </source>
</reference>
<dbReference type="Proteomes" id="UP000324748">
    <property type="component" value="Unassembled WGS sequence"/>
</dbReference>
<sequence>MKVNSANQTLSARSIWRVQFLSGPSLFHLCSIAMETIYTPDSYSMLLWFGSAELASKGSAAARGSIWDVQYSRPKILSKRSDKIQISSCCLSPSS</sequence>
<organism evidence="1 2">
    <name type="scientific">Puccinia graminis f. sp. tritici</name>
    <dbReference type="NCBI Taxonomy" id="56615"/>
    <lineage>
        <taxon>Eukaryota</taxon>
        <taxon>Fungi</taxon>
        <taxon>Dikarya</taxon>
        <taxon>Basidiomycota</taxon>
        <taxon>Pucciniomycotina</taxon>
        <taxon>Pucciniomycetes</taxon>
        <taxon>Pucciniales</taxon>
        <taxon>Pucciniaceae</taxon>
        <taxon>Puccinia</taxon>
    </lineage>
</organism>
<protein>
    <submittedName>
        <fullName evidence="1">Uncharacterized protein</fullName>
    </submittedName>
</protein>
<dbReference type="EMBL" id="VSWC01000079">
    <property type="protein sequence ID" value="KAA1093908.1"/>
    <property type="molecule type" value="Genomic_DNA"/>
</dbReference>
<gene>
    <name evidence="1" type="ORF">PGT21_002553</name>
</gene>
<accession>A0A5B0P1F4</accession>
<name>A0A5B0P1F4_PUCGR</name>
<keyword evidence="2" id="KW-1185">Reference proteome</keyword>
<proteinExistence type="predicted"/>
<evidence type="ECO:0000313" key="2">
    <source>
        <dbReference type="Proteomes" id="UP000324748"/>
    </source>
</evidence>
<comment type="caution">
    <text evidence="1">The sequence shown here is derived from an EMBL/GenBank/DDBJ whole genome shotgun (WGS) entry which is preliminary data.</text>
</comment>